<feature type="region of interest" description="Disordered" evidence="4">
    <location>
        <begin position="173"/>
        <end position="199"/>
    </location>
</feature>
<dbReference type="InterPro" id="IPR000754">
    <property type="entry name" value="Ribosomal_uS9"/>
</dbReference>
<dbReference type="GO" id="GO:0003735">
    <property type="term" value="F:structural constituent of ribosome"/>
    <property type="evidence" value="ECO:0007669"/>
    <property type="project" value="InterPro"/>
</dbReference>
<dbReference type="Pfam" id="PF00380">
    <property type="entry name" value="Ribosomal_S9"/>
    <property type="match status" value="1"/>
</dbReference>
<protein>
    <recommendedName>
        <fullName evidence="7">30S ribosomal protein S9, chloroplastic</fullName>
    </recommendedName>
</protein>
<comment type="similarity">
    <text evidence="1">Belongs to the universal ribosomal protein uS9 family.</text>
</comment>
<gene>
    <name evidence="5" type="ORF">KFE25_010036</name>
</gene>
<dbReference type="AlphaFoldDB" id="A0A8J5XHZ1"/>
<dbReference type="InterPro" id="IPR014721">
    <property type="entry name" value="Ribsml_uS5_D2-typ_fold_subgr"/>
</dbReference>
<organism evidence="5 6">
    <name type="scientific">Diacronema lutheri</name>
    <name type="common">Unicellular marine alga</name>
    <name type="synonym">Monochrysis lutheri</name>
    <dbReference type="NCBI Taxonomy" id="2081491"/>
    <lineage>
        <taxon>Eukaryota</taxon>
        <taxon>Haptista</taxon>
        <taxon>Haptophyta</taxon>
        <taxon>Pavlovophyceae</taxon>
        <taxon>Pavlovales</taxon>
        <taxon>Pavlovaceae</taxon>
        <taxon>Diacronema</taxon>
    </lineage>
</organism>
<keyword evidence="6" id="KW-1185">Reference proteome</keyword>
<keyword evidence="3" id="KW-0687">Ribonucleoprotein</keyword>
<reference evidence="5" key="1">
    <citation type="submission" date="2021-05" db="EMBL/GenBank/DDBJ databases">
        <title>The genome of the haptophyte Pavlova lutheri (Diacronema luteri, Pavlovales) - a model for lipid biosynthesis in eukaryotic algae.</title>
        <authorList>
            <person name="Hulatt C.J."/>
            <person name="Posewitz M.C."/>
        </authorList>
    </citation>
    <scope>NUCLEOTIDE SEQUENCE</scope>
    <source>
        <strain evidence="5">NIVA-4/92</strain>
    </source>
</reference>
<dbReference type="OMA" id="IQINQVD"/>
<dbReference type="PANTHER" id="PTHR21569">
    <property type="entry name" value="RIBOSOMAL PROTEIN S9"/>
    <property type="match status" value="1"/>
</dbReference>
<keyword evidence="2" id="KW-0689">Ribosomal protein</keyword>
<dbReference type="SUPFAM" id="SSF54211">
    <property type="entry name" value="Ribosomal protein S5 domain 2-like"/>
    <property type="match status" value="1"/>
</dbReference>
<dbReference type="EMBL" id="JAGTXO010000012">
    <property type="protein sequence ID" value="KAG8464668.1"/>
    <property type="molecule type" value="Genomic_DNA"/>
</dbReference>
<evidence type="ECO:0000256" key="1">
    <source>
        <dbReference type="ARBA" id="ARBA00005251"/>
    </source>
</evidence>
<dbReference type="InterPro" id="IPR023035">
    <property type="entry name" value="Ribosomal_uS9_bac/plastid"/>
</dbReference>
<evidence type="ECO:0000256" key="3">
    <source>
        <dbReference type="ARBA" id="ARBA00023274"/>
    </source>
</evidence>
<feature type="compositionally biased region" description="Basic and acidic residues" evidence="4">
    <location>
        <begin position="173"/>
        <end position="183"/>
    </location>
</feature>
<evidence type="ECO:0000256" key="2">
    <source>
        <dbReference type="ARBA" id="ARBA00022980"/>
    </source>
</evidence>
<evidence type="ECO:0008006" key="7">
    <source>
        <dbReference type="Google" id="ProtNLM"/>
    </source>
</evidence>
<evidence type="ECO:0000313" key="6">
    <source>
        <dbReference type="Proteomes" id="UP000751190"/>
    </source>
</evidence>
<sequence length="199" mass="21610">MAVPTRLGCVFARGLRQLSARDEALLERASRVAPGWTALLDAAKAIPPRESRSVRIAGRRSSIEVIGERKIVHAVGRRKEAVAQVWLEAAKGDALASIVVNNKLCTEYFPWPLSSVAVSPFLLTGTSCNYGAKVVVRGGGMSGQAQAVRHGIATALQELDAHARLPMKRADMLTRDPRVVERKKPGKPKARKSSAWVKR</sequence>
<dbReference type="PANTHER" id="PTHR21569:SF1">
    <property type="entry name" value="SMALL RIBOSOMAL SUBUNIT PROTEIN US9M"/>
    <property type="match status" value="1"/>
</dbReference>
<dbReference type="Gene3D" id="3.30.230.10">
    <property type="match status" value="1"/>
</dbReference>
<dbReference type="GO" id="GO:0003723">
    <property type="term" value="F:RNA binding"/>
    <property type="evidence" value="ECO:0007669"/>
    <property type="project" value="TreeGrafter"/>
</dbReference>
<feature type="compositionally biased region" description="Basic residues" evidence="4">
    <location>
        <begin position="184"/>
        <end position="199"/>
    </location>
</feature>
<dbReference type="NCBIfam" id="NF001099">
    <property type="entry name" value="PRK00132.1"/>
    <property type="match status" value="1"/>
</dbReference>
<evidence type="ECO:0000313" key="5">
    <source>
        <dbReference type="EMBL" id="KAG8464668.1"/>
    </source>
</evidence>
<dbReference type="GO" id="GO:0022627">
    <property type="term" value="C:cytosolic small ribosomal subunit"/>
    <property type="evidence" value="ECO:0007669"/>
    <property type="project" value="TreeGrafter"/>
</dbReference>
<name>A0A8J5XHZ1_DIALT</name>
<dbReference type="Proteomes" id="UP000751190">
    <property type="component" value="Unassembled WGS sequence"/>
</dbReference>
<comment type="caution">
    <text evidence="5">The sequence shown here is derived from an EMBL/GenBank/DDBJ whole genome shotgun (WGS) entry which is preliminary data.</text>
</comment>
<evidence type="ECO:0000256" key="4">
    <source>
        <dbReference type="SAM" id="MobiDB-lite"/>
    </source>
</evidence>
<dbReference type="GO" id="GO:0006412">
    <property type="term" value="P:translation"/>
    <property type="evidence" value="ECO:0007669"/>
    <property type="project" value="InterPro"/>
</dbReference>
<dbReference type="OrthoDB" id="10254627at2759"/>
<proteinExistence type="inferred from homology"/>
<accession>A0A8J5XHZ1</accession>
<dbReference type="InterPro" id="IPR020568">
    <property type="entry name" value="Ribosomal_Su5_D2-typ_SF"/>
</dbReference>